<keyword evidence="2" id="KW-1185">Reference proteome</keyword>
<organism evidence="1">
    <name type="scientific">Mytilinidion resinicola</name>
    <dbReference type="NCBI Taxonomy" id="574789"/>
    <lineage>
        <taxon>Eukaryota</taxon>
        <taxon>Fungi</taxon>
        <taxon>Dikarya</taxon>
        <taxon>Ascomycota</taxon>
        <taxon>Pezizomycotina</taxon>
        <taxon>Dothideomycetes</taxon>
        <taxon>Pleosporomycetidae</taxon>
        <taxon>Mytilinidiales</taxon>
        <taxon>Mytilinidiaceae</taxon>
        <taxon>Mytilinidion</taxon>
    </lineage>
</organism>
<dbReference type="AlphaFoldDB" id="A0A6A6YLB8"/>
<proteinExistence type="predicted"/>
<evidence type="ECO:0000313" key="2">
    <source>
        <dbReference type="Proteomes" id="UP000504636"/>
    </source>
</evidence>
<protein>
    <submittedName>
        <fullName evidence="1 3">Uncharacterized protein</fullName>
    </submittedName>
</protein>
<dbReference type="GeneID" id="54456850"/>
<accession>A0A6A6YLB8</accession>
<reference evidence="3" key="3">
    <citation type="submission" date="2025-04" db="UniProtKB">
        <authorList>
            <consortium name="RefSeq"/>
        </authorList>
    </citation>
    <scope>IDENTIFICATION</scope>
    <source>
        <strain evidence="3">CBS 304.34</strain>
    </source>
</reference>
<gene>
    <name evidence="1 3" type="ORF">BDZ99DRAFT_39565</name>
</gene>
<reference evidence="1 3" key="1">
    <citation type="journal article" date="2020" name="Stud. Mycol.">
        <title>101 Dothideomycetes genomes: a test case for predicting lifestyles and emergence of pathogens.</title>
        <authorList>
            <person name="Haridas S."/>
            <person name="Albert R."/>
            <person name="Binder M."/>
            <person name="Bloem J."/>
            <person name="Labutti K."/>
            <person name="Salamov A."/>
            <person name="Andreopoulos B."/>
            <person name="Baker S."/>
            <person name="Barry K."/>
            <person name="Bills G."/>
            <person name="Bluhm B."/>
            <person name="Cannon C."/>
            <person name="Castanera R."/>
            <person name="Culley D."/>
            <person name="Daum C."/>
            <person name="Ezra D."/>
            <person name="Gonzalez J."/>
            <person name="Henrissat B."/>
            <person name="Kuo A."/>
            <person name="Liang C."/>
            <person name="Lipzen A."/>
            <person name="Lutzoni F."/>
            <person name="Magnuson J."/>
            <person name="Mondo S."/>
            <person name="Nolan M."/>
            <person name="Ohm R."/>
            <person name="Pangilinan J."/>
            <person name="Park H.-J."/>
            <person name="Ramirez L."/>
            <person name="Alfaro M."/>
            <person name="Sun H."/>
            <person name="Tritt A."/>
            <person name="Yoshinaga Y."/>
            <person name="Zwiers L.-H."/>
            <person name="Turgeon B."/>
            <person name="Goodwin S."/>
            <person name="Spatafora J."/>
            <person name="Crous P."/>
            <person name="Grigoriev I."/>
        </authorList>
    </citation>
    <scope>NUCLEOTIDE SEQUENCE</scope>
    <source>
        <strain evidence="1 3">CBS 304.34</strain>
    </source>
</reference>
<dbReference type="RefSeq" id="XP_033575739.1">
    <property type="nucleotide sequence ID" value="XM_033715957.1"/>
</dbReference>
<dbReference type="Proteomes" id="UP000504636">
    <property type="component" value="Unplaced"/>
</dbReference>
<sequence length="174" mass="19674">MREPSVTIVKSWFPMFSRVVDPSPLTHPNVSGYVSVERYASHDSARFRATSPVPRNAACPNVDRRCCALFQRQCCFRHLMRHAMRYLCDKIHGREQSASSKHRLLILYPKTVQTRACTCTFSRCRVPTGRLRCSGGSPAVFSTQPPPLPASSMHQSRELTPSRIISPAEYSHLL</sequence>
<evidence type="ECO:0000313" key="1">
    <source>
        <dbReference type="EMBL" id="KAF2808775.1"/>
    </source>
</evidence>
<name>A0A6A6YLB8_9PEZI</name>
<evidence type="ECO:0000313" key="3">
    <source>
        <dbReference type="RefSeq" id="XP_033575739.1"/>
    </source>
</evidence>
<reference evidence="3" key="2">
    <citation type="submission" date="2020-04" db="EMBL/GenBank/DDBJ databases">
        <authorList>
            <consortium name="NCBI Genome Project"/>
        </authorList>
    </citation>
    <scope>NUCLEOTIDE SEQUENCE</scope>
    <source>
        <strain evidence="3">CBS 304.34</strain>
    </source>
</reference>
<dbReference type="EMBL" id="MU003702">
    <property type="protein sequence ID" value="KAF2808775.1"/>
    <property type="molecule type" value="Genomic_DNA"/>
</dbReference>